<evidence type="ECO:0000313" key="4">
    <source>
        <dbReference type="Proteomes" id="UP001521116"/>
    </source>
</evidence>
<name>A0ABR3T8Z6_9PEZI</name>
<evidence type="ECO:0000259" key="2">
    <source>
        <dbReference type="Pfam" id="PF10645"/>
    </source>
</evidence>
<gene>
    <name evidence="3" type="ORF">SLS56_001367</name>
</gene>
<evidence type="ECO:0000313" key="3">
    <source>
        <dbReference type="EMBL" id="KAL1636015.1"/>
    </source>
</evidence>
<feature type="domain" description="Endo-1,3(4)-beta-glucanase 1 carbohydrate binding" evidence="2">
    <location>
        <begin position="24"/>
        <end position="71"/>
    </location>
</feature>
<keyword evidence="4" id="KW-1185">Reference proteome</keyword>
<accession>A0ABR3T8Z6</accession>
<reference evidence="3 4" key="1">
    <citation type="submission" date="2024-02" db="EMBL/GenBank/DDBJ databases">
        <title>De novo assembly and annotation of 12 fungi associated with fruit tree decline syndrome in Ontario, Canada.</title>
        <authorList>
            <person name="Sulman M."/>
            <person name="Ellouze W."/>
            <person name="Ilyukhin E."/>
        </authorList>
    </citation>
    <scope>NUCLEOTIDE SEQUENCE [LARGE SCALE GENOMIC DNA]</scope>
    <source>
        <strain evidence="3 4">M1-105</strain>
    </source>
</reference>
<evidence type="ECO:0000256" key="1">
    <source>
        <dbReference type="SAM" id="SignalP"/>
    </source>
</evidence>
<dbReference type="InterPro" id="IPR052820">
    <property type="entry name" value="PhiA_domain"/>
</dbReference>
<dbReference type="PANTHER" id="PTHR42047">
    <property type="entry name" value="PROTEIN, PUTATIVE (AFU_ORTHOLOGUE AFUA_6G03560)-RELATED"/>
    <property type="match status" value="1"/>
</dbReference>
<feature type="signal peptide" evidence="1">
    <location>
        <begin position="1"/>
        <end position="17"/>
    </location>
</feature>
<sequence>MNRYLLIFCFLLALCLALPEKGRHCGNTPYDPSKATCYDGYICPTVGGLANLKCGDECYSPLTYKCENQTLCPLAPTEGPYEIRVSNPDEYFDDYVINACHGGFFIGGPTCTYCPSQLPDLCEASKNITALVGNEGMQVVVPGGQRFYINPIGSLAYTQAHSAFIPGGSIVGKIEAFQDGGFVYAEGGGWYACPVSDPGTYQIVNRLEGVVLDAACIGINIVTNSVDGGPFAWQYA</sequence>
<protein>
    <recommendedName>
        <fullName evidence="2">Endo-1,3(4)-beta-glucanase 1 carbohydrate binding domain-containing protein</fullName>
    </recommendedName>
</protein>
<proteinExistence type="predicted"/>
<dbReference type="Pfam" id="PF10645">
    <property type="entry name" value="Carb_bind"/>
    <property type="match status" value="1"/>
</dbReference>
<dbReference type="EMBL" id="JAJVDC020000008">
    <property type="protein sequence ID" value="KAL1636015.1"/>
    <property type="molecule type" value="Genomic_DNA"/>
</dbReference>
<comment type="caution">
    <text evidence="3">The sequence shown here is derived from an EMBL/GenBank/DDBJ whole genome shotgun (WGS) entry which is preliminary data.</text>
</comment>
<keyword evidence="1" id="KW-0732">Signal</keyword>
<dbReference type="InterPro" id="IPR018909">
    <property type="entry name" value="Eng1_septum"/>
</dbReference>
<dbReference type="Proteomes" id="UP001521116">
    <property type="component" value="Unassembled WGS sequence"/>
</dbReference>
<dbReference type="PANTHER" id="PTHR42047:SF1">
    <property type="entry name" value="PROTEIN, PUTATIVE (AFU_ORTHOLOGUE AFUA_6G03560)-RELATED"/>
    <property type="match status" value="1"/>
</dbReference>
<feature type="chain" id="PRO_5046192337" description="Endo-1,3(4)-beta-glucanase 1 carbohydrate binding domain-containing protein" evidence="1">
    <location>
        <begin position="18"/>
        <end position="236"/>
    </location>
</feature>
<organism evidence="3 4">
    <name type="scientific">Neofusicoccum ribis</name>
    <dbReference type="NCBI Taxonomy" id="45134"/>
    <lineage>
        <taxon>Eukaryota</taxon>
        <taxon>Fungi</taxon>
        <taxon>Dikarya</taxon>
        <taxon>Ascomycota</taxon>
        <taxon>Pezizomycotina</taxon>
        <taxon>Dothideomycetes</taxon>
        <taxon>Dothideomycetes incertae sedis</taxon>
        <taxon>Botryosphaeriales</taxon>
        <taxon>Botryosphaeriaceae</taxon>
        <taxon>Neofusicoccum</taxon>
    </lineage>
</organism>